<comment type="caution">
    <text evidence="1">The sequence shown here is derived from an EMBL/GenBank/DDBJ whole genome shotgun (WGS) entry which is preliminary data.</text>
</comment>
<sequence length="73" mass="8792">MRESAVKEYKTTVNNVEHIIIDNDHQVIVRKYNTKSKMWIEFVYDKSKVYADDTALIELLKYEYIKQKKSPHN</sequence>
<name>A0A927CBC7_9BACL</name>
<dbReference type="RefSeq" id="WP_190928674.1">
    <property type="nucleotide sequence ID" value="NZ_JACXJA010000017.1"/>
</dbReference>
<dbReference type="Proteomes" id="UP000639396">
    <property type="component" value="Unassembled WGS sequence"/>
</dbReference>
<proteinExistence type="predicted"/>
<dbReference type="EMBL" id="JACXJA010000017">
    <property type="protein sequence ID" value="MBD2863136.1"/>
    <property type="molecule type" value="Genomic_DNA"/>
</dbReference>
<accession>A0A927CBC7</accession>
<gene>
    <name evidence="1" type="ORF">IDH45_14175</name>
</gene>
<organism evidence="1 2">
    <name type="scientific">Paenibacillus oceani</name>
    <dbReference type="NCBI Taxonomy" id="2772510"/>
    <lineage>
        <taxon>Bacteria</taxon>
        <taxon>Bacillati</taxon>
        <taxon>Bacillota</taxon>
        <taxon>Bacilli</taxon>
        <taxon>Bacillales</taxon>
        <taxon>Paenibacillaceae</taxon>
        <taxon>Paenibacillus</taxon>
    </lineage>
</organism>
<evidence type="ECO:0000313" key="1">
    <source>
        <dbReference type="EMBL" id="MBD2863136.1"/>
    </source>
</evidence>
<keyword evidence="2" id="KW-1185">Reference proteome</keyword>
<reference evidence="1" key="1">
    <citation type="submission" date="2020-09" db="EMBL/GenBank/DDBJ databases">
        <title>A novel bacterium of genus Paenibacillus, isolated from South China Sea.</title>
        <authorList>
            <person name="Huang H."/>
            <person name="Mo K."/>
            <person name="Hu Y."/>
        </authorList>
    </citation>
    <scope>NUCLEOTIDE SEQUENCE</scope>
    <source>
        <strain evidence="1">IB182363</strain>
    </source>
</reference>
<evidence type="ECO:0000313" key="2">
    <source>
        <dbReference type="Proteomes" id="UP000639396"/>
    </source>
</evidence>
<dbReference type="AlphaFoldDB" id="A0A927CBC7"/>
<protein>
    <submittedName>
        <fullName evidence="1">Uncharacterized protein</fullName>
    </submittedName>
</protein>